<comment type="caution">
    <text evidence="2">The sequence shown here is derived from an EMBL/GenBank/DDBJ whole genome shotgun (WGS) entry which is preliminary data.</text>
</comment>
<feature type="transmembrane region" description="Helical" evidence="1">
    <location>
        <begin position="63"/>
        <end position="92"/>
    </location>
</feature>
<protein>
    <submittedName>
        <fullName evidence="2">Uncharacterized protein</fullName>
    </submittedName>
</protein>
<name>A0A9D4DZT0_DREPO</name>
<proteinExistence type="predicted"/>
<gene>
    <name evidence="2" type="ORF">DPMN_171137</name>
</gene>
<organism evidence="2 3">
    <name type="scientific">Dreissena polymorpha</name>
    <name type="common">Zebra mussel</name>
    <name type="synonym">Mytilus polymorpha</name>
    <dbReference type="NCBI Taxonomy" id="45954"/>
    <lineage>
        <taxon>Eukaryota</taxon>
        <taxon>Metazoa</taxon>
        <taxon>Spiralia</taxon>
        <taxon>Lophotrochozoa</taxon>
        <taxon>Mollusca</taxon>
        <taxon>Bivalvia</taxon>
        <taxon>Autobranchia</taxon>
        <taxon>Heteroconchia</taxon>
        <taxon>Euheterodonta</taxon>
        <taxon>Imparidentia</taxon>
        <taxon>Neoheterodontei</taxon>
        <taxon>Myida</taxon>
        <taxon>Dreissenoidea</taxon>
        <taxon>Dreissenidae</taxon>
        <taxon>Dreissena</taxon>
    </lineage>
</organism>
<reference evidence="2" key="1">
    <citation type="journal article" date="2019" name="bioRxiv">
        <title>The Genome of the Zebra Mussel, Dreissena polymorpha: A Resource for Invasive Species Research.</title>
        <authorList>
            <person name="McCartney M.A."/>
            <person name="Auch B."/>
            <person name="Kono T."/>
            <person name="Mallez S."/>
            <person name="Zhang Y."/>
            <person name="Obille A."/>
            <person name="Becker A."/>
            <person name="Abrahante J.E."/>
            <person name="Garbe J."/>
            <person name="Badalamenti J.P."/>
            <person name="Herman A."/>
            <person name="Mangelson H."/>
            <person name="Liachko I."/>
            <person name="Sullivan S."/>
            <person name="Sone E.D."/>
            <person name="Koren S."/>
            <person name="Silverstein K.A.T."/>
            <person name="Beckman K.B."/>
            <person name="Gohl D.M."/>
        </authorList>
    </citation>
    <scope>NUCLEOTIDE SEQUENCE</scope>
    <source>
        <strain evidence="2">Duluth1</strain>
        <tissue evidence="2">Whole animal</tissue>
    </source>
</reference>
<keyword evidence="3" id="KW-1185">Reference proteome</keyword>
<accession>A0A9D4DZT0</accession>
<evidence type="ECO:0000313" key="3">
    <source>
        <dbReference type="Proteomes" id="UP000828390"/>
    </source>
</evidence>
<reference evidence="2" key="2">
    <citation type="submission" date="2020-11" db="EMBL/GenBank/DDBJ databases">
        <authorList>
            <person name="McCartney M.A."/>
            <person name="Auch B."/>
            <person name="Kono T."/>
            <person name="Mallez S."/>
            <person name="Becker A."/>
            <person name="Gohl D.M."/>
            <person name="Silverstein K.A.T."/>
            <person name="Koren S."/>
            <person name="Bechman K.B."/>
            <person name="Herman A."/>
            <person name="Abrahante J.E."/>
            <person name="Garbe J."/>
        </authorList>
    </citation>
    <scope>NUCLEOTIDE SEQUENCE</scope>
    <source>
        <strain evidence="2">Duluth1</strain>
        <tissue evidence="2">Whole animal</tissue>
    </source>
</reference>
<dbReference type="EMBL" id="JAIWYP010000009">
    <property type="protein sequence ID" value="KAH3769856.1"/>
    <property type="molecule type" value="Genomic_DNA"/>
</dbReference>
<dbReference type="AlphaFoldDB" id="A0A9D4DZT0"/>
<evidence type="ECO:0000313" key="2">
    <source>
        <dbReference type="EMBL" id="KAH3769856.1"/>
    </source>
</evidence>
<evidence type="ECO:0000256" key="1">
    <source>
        <dbReference type="SAM" id="Phobius"/>
    </source>
</evidence>
<feature type="non-terminal residue" evidence="2">
    <location>
        <position position="130"/>
    </location>
</feature>
<keyword evidence="1" id="KW-0812">Transmembrane</keyword>
<keyword evidence="1" id="KW-0472">Membrane</keyword>
<sequence length="130" mass="13899">MSTNTDLTAVNVTISTFSSQTSGNYSCSKNTGTTNITICVKHSVSTTSSPTTIMTTPKPGGLIAVRICVMVIGVIGLVIGITEVVLMILLFKRVDDGRYISEEVWIAVFVAIGLVIGITEVVLMILLFKR</sequence>
<dbReference type="Proteomes" id="UP000828390">
    <property type="component" value="Unassembled WGS sequence"/>
</dbReference>
<feature type="transmembrane region" description="Helical" evidence="1">
    <location>
        <begin position="104"/>
        <end position="128"/>
    </location>
</feature>
<keyword evidence="1" id="KW-1133">Transmembrane helix</keyword>